<dbReference type="STRING" id="765257.A0A0C9YTG0"/>
<dbReference type="InterPro" id="IPR011990">
    <property type="entry name" value="TPR-like_helical_dom_sf"/>
</dbReference>
<dbReference type="AlphaFoldDB" id="A0A0C9YTG0"/>
<evidence type="ECO:0000313" key="4">
    <source>
        <dbReference type="Proteomes" id="UP000054018"/>
    </source>
</evidence>
<sequence length="486" mass="55673">TTPQPTASLFDEKSQTRQKGKAANKQGRLSLAELKVLEEEREKEVVTGYKRVEELWPRILGDHPDDQAEREWILEAEKLIEMFRETRNLFLTTKNYDFRGMFPKRRSQRRTDGADEDRMASRLELNERDKHVRRGRDDGLNPEKVDSFRGVSFDNWLRVFMQYAFTLTKRGDHAPAEEVLRHILMSNAYRSKEMQATIRLAIITCATSVGNYPVAVEQCRKLINIYQFNNEPFRILMSSLSGGLRATDSFISSTLQKHLFRELRLSDAVVRTPELLKWNSSSRRYNLSSTKTGEDDDGTKGGDALDEEVDDIGDADPSGDKRQPRLPTKNNPMPVTIYGQLCLAAKSYQSAIFYLLHAYDYCPEDPMICLCLAISSIGRAMQRQSDNRHHLIVQGMAFLSHYRRIRRQAGDHVLPEIEFNFGRAFHQLGLHSLAVTHYEKALELVESRGDDDVSVAREAAYNLSLIYVTTGAVLLADALYRKWLSV</sequence>
<dbReference type="GO" id="GO:0000127">
    <property type="term" value="C:transcription factor TFIIIC complex"/>
    <property type="evidence" value="ECO:0007669"/>
    <property type="project" value="TreeGrafter"/>
</dbReference>
<feature type="region of interest" description="Disordered" evidence="2">
    <location>
        <begin position="1"/>
        <end position="26"/>
    </location>
</feature>
<feature type="region of interest" description="Disordered" evidence="2">
    <location>
        <begin position="285"/>
        <end position="331"/>
    </location>
</feature>
<accession>A0A0C9YTG0</accession>
<organism evidence="3 4">
    <name type="scientific">Pisolithus microcarpus 441</name>
    <dbReference type="NCBI Taxonomy" id="765257"/>
    <lineage>
        <taxon>Eukaryota</taxon>
        <taxon>Fungi</taxon>
        <taxon>Dikarya</taxon>
        <taxon>Basidiomycota</taxon>
        <taxon>Agaricomycotina</taxon>
        <taxon>Agaricomycetes</taxon>
        <taxon>Agaricomycetidae</taxon>
        <taxon>Boletales</taxon>
        <taxon>Sclerodermatineae</taxon>
        <taxon>Pisolithaceae</taxon>
        <taxon>Pisolithus</taxon>
    </lineage>
</organism>
<dbReference type="SUPFAM" id="SSF48452">
    <property type="entry name" value="TPR-like"/>
    <property type="match status" value="1"/>
</dbReference>
<dbReference type="HOGENOM" id="CLU_024331_0_0_1"/>
<dbReference type="GO" id="GO:0006383">
    <property type="term" value="P:transcription by RNA polymerase III"/>
    <property type="evidence" value="ECO:0007669"/>
    <property type="project" value="InterPro"/>
</dbReference>
<evidence type="ECO:0000256" key="2">
    <source>
        <dbReference type="SAM" id="MobiDB-lite"/>
    </source>
</evidence>
<gene>
    <name evidence="3" type="ORF">PISMIDRAFT_685359</name>
</gene>
<feature type="repeat" description="TPR" evidence="1">
    <location>
        <begin position="415"/>
        <end position="448"/>
    </location>
</feature>
<feature type="compositionally biased region" description="Acidic residues" evidence="2">
    <location>
        <begin position="304"/>
        <end position="314"/>
    </location>
</feature>
<dbReference type="InterPro" id="IPR039340">
    <property type="entry name" value="Tfc4/TFIIIC-102/Sfc4"/>
</dbReference>
<dbReference type="Gene3D" id="1.25.40.10">
    <property type="entry name" value="Tetratricopeptide repeat domain"/>
    <property type="match status" value="1"/>
</dbReference>
<evidence type="ECO:0000256" key="1">
    <source>
        <dbReference type="PROSITE-ProRule" id="PRU00339"/>
    </source>
</evidence>
<dbReference type="PROSITE" id="PS50005">
    <property type="entry name" value="TPR"/>
    <property type="match status" value="1"/>
</dbReference>
<keyword evidence="1" id="KW-0802">TPR repeat</keyword>
<keyword evidence="4" id="KW-1185">Reference proteome</keyword>
<proteinExistence type="predicted"/>
<dbReference type="EMBL" id="KN833832">
    <property type="protein sequence ID" value="KIK17329.1"/>
    <property type="molecule type" value="Genomic_DNA"/>
</dbReference>
<reference evidence="4" key="2">
    <citation type="submission" date="2015-01" db="EMBL/GenBank/DDBJ databases">
        <title>Evolutionary Origins and Diversification of the Mycorrhizal Mutualists.</title>
        <authorList>
            <consortium name="DOE Joint Genome Institute"/>
            <consortium name="Mycorrhizal Genomics Consortium"/>
            <person name="Kohler A."/>
            <person name="Kuo A."/>
            <person name="Nagy L.G."/>
            <person name="Floudas D."/>
            <person name="Copeland A."/>
            <person name="Barry K.W."/>
            <person name="Cichocki N."/>
            <person name="Veneault-Fourrey C."/>
            <person name="LaButti K."/>
            <person name="Lindquist E.A."/>
            <person name="Lipzen A."/>
            <person name="Lundell T."/>
            <person name="Morin E."/>
            <person name="Murat C."/>
            <person name="Riley R."/>
            <person name="Ohm R."/>
            <person name="Sun H."/>
            <person name="Tunlid A."/>
            <person name="Henrissat B."/>
            <person name="Grigoriev I.V."/>
            <person name="Hibbett D.S."/>
            <person name="Martin F."/>
        </authorList>
    </citation>
    <scope>NUCLEOTIDE SEQUENCE [LARGE SCALE GENOMIC DNA]</scope>
    <source>
        <strain evidence="4">441</strain>
    </source>
</reference>
<dbReference type="PANTHER" id="PTHR23082">
    <property type="entry name" value="TRANSCRIPTION INITIATION FACTOR IIIC TFIIIC , POLYPEPTIDE 3-RELATED"/>
    <property type="match status" value="1"/>
</dbReference>
<reference evidence="3 4" key="1">
    <citation type="submission" date="2014-04" db="EMBL/GenBank/DDBJ databases">
        <authorList>
            <consortium name="DOE Joint Genome Institute"/>
            <person name="Kuo A."/>
            <person name="Kohler A."/>
            <person name="Costa M.D."/>
            <person name="Nagy L.G."/>
            <person name="Floudas D."/>
            <person name="Copeland A."/>
            <person name="Barry K.W."/>
            <person name="Cichocki N."/>
            <person name="Veneault-Fourrey C."/>
            <person name="LaButti K."/>
            <person name="Lindquist E.A."/>
            <person name="Lipzen A."/>
            <person name="Lundell T."/>
            <person name="Morin E."/>
            <person name="Murat C."/>
            <person name="Sun H."/>
            <person name="Tunlid A."/>
            <person name="Henrissat B."/>
            <person name="Grigoriev I.V."/>
            <person name="Hibbett D.S."/>
            <person name="Martin F."/>
            <person name="Nordberg H.P."/>
            <person name="Cantor M.N."/>
            <person name="Hua S.X."/>
        </authorList>
    </citation>
    <scope>NUCLEOTIDE SEQUENCE [LARGE SCALE GENOMIC DNA]</scope>
    <source>
        <strain evidence="3 4">441</strain>
    </source>
</reference>
<dbReference type="Pfam" id="PF13181">
    <property type="entry name" value="TPR_8"/>
    <property type="match status" value="1"/>
</dbReference>
<name>A0A0C9YTG0_9AGAM</name>
<dbReference type="Proteomes" id="UP000054018">
    <property type="component" value="Unassembled WGS sequence"/>
</dbReference>
<evidence type="ECO:0000313" key="3">
    <source>
        <dbReference type="EMBL" id="KIK17329.1"/>
    </source>
</evidence>
<feature type="non-terminal residue" evidence="3">
    <location>
        <position position="1"/>
    </location>
</feature>
<dbReference type="InterPro" id="IPR019734">
    <property type="entry name" value="TPR_rpt"/>
</dbReference>
<protein>
    <submittedName>
        <fullName evidence="3">Uncharacterized protein</fullName>
    </submittedName>
</protein>
<dbReference type="PANTHER" id="PTHR23082:SF0">
    <property type="entry name" value="GENERAL TRANSCRIPTION FACTOR 3C POLYPEPTIDE 3"/>
    <property type="match status" value="1"/>
</dbReference>
<dbReference type="OrthoDB" id="9991317at2759"/>